<dbReference type="AlphaFoldDB" id="A0A976G302"/>
<gene>
    <name evidence="2" type="ORF">CBM2613_A70054</name>
</gene>
<name>A0A976G302_9BURK</name>
<comment type="caution">
    <text evidence="2">The sequence shown here is derived from an EMBL/GenBank/DDBJ whole genome shotgun (WGS) entry which is preliminary data.</text>
</comment>
<feature type="compositionally biased region" description="Polar residues" evidence="1">
    <location>
        <begin position="16"/>
        <end position="26"/>
    </location>
</feature>
<evidence type="ECO:0000256" key="1">
    <source>
        <dbReference type="SAM" id="MobiDB-lite"/>
    </source>
</evidence>
<protein>
    <submittedName>
        <fullName evidence="2">Uncharacterized protein</fullName>
    </submittedName>
</protein>
<sequence>MPPESRGKPFNAAPRGQQNGVKQQKLGSAPRRIAMMRRRKP</sequence>
<dbReference type="EMBL" id="OFTH01000031">
    <property type="protein sequence ID" value="SOZ65432.1"/>
    <property type="molecule type" value="Genomic_DNA"/>
</dbReference>
<evidence type="ECO:0000313" key="3">
    <source>
        <dbReference type="Proteomes" id="UP000256952"/>
    </source>
</evidence>
<organism evidence="2 3">
    <name type="scientific">Cupriavidus taiwanensis</name>
    <dbReference type="NCBI Taxonomy" id="164546"/>
    <lineage>
        <taxon>Bacteria</taxon>
        <taxon>Pseudomonadati</taxon>
        <taxon>Pseudomonadota</taxon>
        <taxon>Betaproteobacteria</taxon>
        <taxon>Burkholderiales</taxon>
        <taxon>Burkholderiaceae</taxon>
        <taxon>Cupriavidus</taxon>
    </lineage>
</organism>
<evidence type="ECO:0000313" key="2">
    <source>
        <dbReference type="EMBL" id="SOZ65432.1"/>
    </source>
</evidence>
<feature type="region of interest" description="Disordered" evidence="1">
    <location>
        <begin position="1"/>
        <end position="41"/>
    </location>
</feature>
<reference evidence="2 3" key="1">
    <citation type="submission" date="2018-01" db="EMBL/GenBank/DDBJ databases">
        <authorList>
            <person name="Clerissi C."/>
        </authorList>
    </citation>
    <scope>NUCLEOTIDE SEQUENCE [LARGE SCALE GENOMIC DNA]</scope>
    <source>
        <strain evidence="2">Cupriavidus taiwanensis STM 8556</strain>
    </source>
</reference>
<proteinExistence type="predicted"/>
<dbReference type="Proteomes" id="UP000256952">
    <property type="component" value="Chromosome CBM2613_a"/>
</dbReference>
<accession>A0A976G302</accession>